<keyword evidence="5" id="KW-0210">Decarboxylase</keyword>
<dbReference type="FunFam" id="3.90.1150.10:FF:000018">
    <property type="entry name" value="Histidine decarboxylase"/>
    <property type="match status" value="1"/>
</dbReference>
<dbReference type="Gene3D" id="3.40.640.10">
    <property type="entry name" value="Type I PLP-dependent aspartate aminotransferase-like (Major domain)"/>
    <property type="match status" value="1"/>
</dbReference>
<keyword evidence="6 11" id="KW-0663">Pyridoxal phosphate</keyword>
<evidence type="ECO:0000256" key="5">
    <source>
        <dbReference type="ARBA" id="ARBA00022793"/>
    </source>
</evidence>
<dbReference type="Pfam" id="PF00282">
    <property type="entry name" value="Pyridoxal_deC"/>
    <property type="match status" value="1"/>
</dbReference>
<keyword evidence="7 11" id="KW-0456">Lyase</keyword>
<gene>
    <name evidence="13" type="primary">DDC</name>
    <name evidence="13" type="ORF">CEXT_641681</name>
</gene>
<dbReference type="EMBL" id="BPLR01010144">
    <property type="protein sequence ID" value="GIY37233.1"/>
    <property type="molecule type" value="Genomic_DNA"/>
</dbReference>
<dbReference type="PANTHER" id="PTHR11999:SF167">
    <property type="entry name" value="AROMATIC-L-AMINO-ACID DECARBOXYLASE"/>
    <property type="match status" value="1"/>
</dbReference>
<dbReference type="InterPro" id="IPR015424">
    <property type="entry name" value="PyrdxlP-dep_Trfase"/>
</dbReference>
<dbReference type="Proteomes" id="UP001054945">
    <property type="component" value="Unassembled WGS sequence"/>
</dbReference>
<dbReference type="InterPro" id="IPR002129">
    <property type="entry name" value="PyrdxlP-dep_de-COase"/>
</dbReference>
<comment type="cofactor">
    <cofactor evidence="1 11">
        <name>pyridoxal 5'-phosphate</name>
        <dbReference type="ChEBI" id="CHEBI:597326"/>
    </cofactor>
</comment>
<protein>
    <recommendedName>
        <fullName evidence="9">Aromatic-L-amino-acid decarboxylase</fullName>
        <ecNumber evidence="8">4.1.1.28</ecNumber>
    </recommendedName>
    <alternativeName>
        <fullName evidence="10">DOPA decarboxylase</fullName>
    </alternativeName>
</protein>
<dbReference type="GO" id="GO:0030170">
    <property type="term" value="F:pyridoxal phosphate binding"/>
    <property type="evidence" value="ECO:0007669"/>
    <property type="project" value="InterPro"/>
</dbReference>
<dbReference type="SUPFAM" id="SSF53383">
    <property type="entry name" value="PLP-dependent transferases"/>
    <property type="match status" value="1"/>
</dbReference>
<evidence type="ECO:0000256" key="2">
    <source>
        <dbReference type="ARBA" id="ARBA00009533"/>
    </source>
</evidence>
<dbReference type="PANTHER" id="PTHR11999">
    <property type="entry name" value="GROUP II PYRIDOXAL-5-PHOSPHATE DECARBOXYLASE"/>
    <property type="match status" value="1"/>
</dbReference>
<evidence type="ECO:0000256" key="9">
    <source>
        <dbReference type="ARBA" id="ARBA00040968"/>
    </source>
</evidence>
<name>A0AAV4T038_CAEEX</name>
<dbReference type="GO" id="GO:0042423">
    <property type="term" value="P:catecholamine biosynthetic process"/>
    <property type="evidence" value="ECO:0007669"/>
    <property type="project" value="UniProtKB-KW"/>
</dbReference>
<feature type="signal peptide" evidence="12">
    <location>
        <begin position="1"/>
        <end position="26"/>
    </location>
</feature>
<keyword evidence="12" id="KW-0732">Signal</keyword>
<dbReference type="Gene3D" id="3.90.1150.10">
    <property type="entry name" value="Aspartate Aminotransferase, domain 1"/>
    <property type="match status" value="1"/>
</dbReference>
<evidence type="ECO:0000256" key="8">
    <source>
        <dbReference type="ARBA" id="ARBA00038886"/>
    </source>
</evidence>
<evidence type="ECO:0000256" key="4">
    <source>
        <dbReference type="ARBA" id="ARBA00022584"/>
    </source>
</evidence>
<dbReference type="GO" id="GO:0004058">
    <property type="term" value="F:aromatic-L-amino-acid decarboxylase activity"/>
    <property type="evidence" value="ECO:0007669"/>
    <property type="project" value="UniProtKB-EC"/>
</dbReference>
<reference evidence="13 14" key="1">
    <citation type="submission" date="2021-06" db="EMBL/GenBank/DDBJ databases">
        <title>Caerostris extrusa draft genome.</title>
        <authorList>
            <person name="Kono N."/>
            <person name="Arakawa K."/>
        </authorList>
    </citation>
    <scope>NUCLEOTIDE SEQUENCE [LARGE SCALE GENOMIC DNA]</scope>
</reference>
<evidence type="ECO:0000313" key="13">
    <source>
        <dbReference type="EMBL" id="GIY37233.1"/>
    </source>
</evidence>
<evidence type="ECO:0000256" key="10">
    <source>
        <dbReference type="ARBA" id="ARBA00041275"/>
    </source>
</evidence>
<dbReference type="GO" id="GO:0006520">
    <property type="term" value="P:amino acid metabolic process"/>
    <property type="evidence" value="ECO:0007669"/>
    <property type="project" value="InterPro"/>
</dbReference>
<evidence type="ECO:0000256" key="6">
    <source>
        <dbReference type="ARBA" id="ARBA00022898"/>
    </source>
</evidence>
<evidence type="ECO:0000256" key="11">
    <source>
        <dbReference type="RuleBase" id="RU000382"/>
    </source>
</evidence>
<dbReference type="AlphaFoldDB" id="A0AAV4T038"/>
<dbReference type="GO" id="GO:0042427">
    <property type="term" value="P:serotonin biosynthetic process"/>
    <property type="evidence" value="ECO:0007669"/>
    <property type="project" value="TreeGrafter"/>
</dbReference>
<evidence type="ECO:0000256" key="7">
    <source>
        <dbReference type="ARBA" id="ARBA00023239"/>
    </source>
</evidence>
<feature type="chain" id="PRO_5043394272" description="Aromatic-L-amino-acid decarboxylase" evidence="12">
    <location>
        <begin position="27"/>
        <end position="336"/>
    </location>
</feature>
<feature type="non-terminal residue" evidence="13">
    <location>
        <position position="1"/>
    </location>
</feature>
<evidence type="ECO:0000313" key="14">
    <source>
        <dbReference type="Proteomes" id="UP001054945"/>
    </source>
</evidence>
<dbReference type="InterPro" id="IPR021115">
    <property type="entry name" value="Pyridoxal-P_BS"/>
</dbReference>
<dbReference type="InterPro" id="IPR015422">
    <property type="entry name" value="PyrdxlP-dep_Trfase_small"/>
</dbReference>
<evidence type="ECO:0000256" key="1">
    <source>
        <dbReference type="ARBA" id="ARBA00001933"/>
    </source>
</evidence>
<keyword evidence="14" id="KW-1185">Reference proteome</keyword>
<accession>A0AAV4T038</accession>
<evidence type="ECO:0000256" key="12">
    <source>
        <dbReference type="SAM" id="SignalP"/>
    </source>
</evidence>
<dbReference type="PROSITE" id="PS00392">
    <property type="entry name" value="DDC_GAD_HDC_YDC"/>
    <property type="match status" value="1"/>
</dbReference>
<dbReference type="InterPro" id="IPR015421">
    <property type="entry name" value="PyrdxlP-dep_Trfase_major"/>
</dbReference>
<dbReference type="EC" id="4.1.1.28" evidence="8"/>
<organism evidence="13 14">
    <name type="scientific">Caerostris extrusa</name>
    <name type="common">Bark spider</name>
    <name type="synonym">Caerostris bankana</name>
    <dbReference type="NCBI Taxonomy" id="172846"/>
    <lineage>
        <taxon>Eukaryota</taxon>
        <taxon>Metazoa</taxon>
        <taxon>Ecdysozoa</taxon>
        <taxon>Arthropoda</taxon>
        <taxon>Chelicerata</taxon>
        <taxon>Arachnida</taxon>
        <taxon>Araneae</taxon>
        <taxon>Araneomorphae</taxon>
        <taxon>Entelegynae</taxon>
        <taxon>Araneoidea</taxon>
        <taxon>Araneidae</taxon>
        <taxon>Caerostris</taxon>
    </lineage>
</organism>
<keyword evidence="4" id="KW-0127">Catecholamine biosynthesis</keyword>
<comment type="caution">
    <text evidence="13">The sequence shown here is derived from an EMBL/GenBank/DDBJ whole genome shotgun (WGS) entry which is preliminary data.</text>
</comment>
<dbReference type="PRINTS" id="PR00800">
    <property type="entry name" value="YHDCRBOXLASE"/>
</dbReference>
<dbReference type="InterPro" id="IPR010977">
    <property type="entry name" value="Aromatic_deC"/>
</dbReference>
<comment type="subunit">
    <text evidence="3">Homodimer.</text>
</comment>
<dbReference type="GO" id="GO:0019752">
    <property type="term" value="P:carboxylic acid metabolic process"/>
    <property type="evidence" value="ECO:0007669"/>
    <property type="project" value="InterPro"/>
</dbReference>
<sequence>WAGVPILRNANPWICFSLTLLLRGAALSVCRRDETSAAIRRQPRSARSSFSLEKAIKEDREKVGKVEAFPVIPRSLSKYLYPSFIIQLVVKNRFCISETAPLLAYFSDHSVLTPTIPVESQREKIWLHIDAAYAGSSFICEEYRPLLNGVEYADSFNFNPHKWLLVNFDCSAMWVKNQSEITGAFCVNPTYLKHDKEGQIPDYRHWQIPLGRRFRSVKLWFVFRMFGVEGLRKYIRKHVELAKEFANLVESDNRFEIPTPVKLGLVCFRLKGPNSINEDLVKRVNDRRKIHITPTIVKGSFIVRFAVCSRFTTLPDIQKAWEEIQTVSSEILQNNK</sequence>
<dbReference type="GO" id="GO:0005737">
    <property type="term" value="C:cytoplasm"/>
    <property type="evidence" value="ECO:0007669"/>
    <property type="project" value="TreeGrafter"/>
</dbReference>
<evidence type="ECO:0000256" key="3">
    <source>
        <dbReference type="ARBA" id="ARBA00011738"/>
    </source>
</evidence>
<comment type="similarity">
    <text evidence="2 11">Belongs to the group II decarboxylase family.</text>
</comment>
<proteinExistence type="inferred from homology"/>